<name>H8Z568_9GAMM</name>
<dbReference type="RefSeq" id="WP_009150878.1">
    <property type="nucleotide sequence ID" value="NZ_CP121471.1"/>
</dbReference>
<dbReference type="Proteomes" id="UP000002964">
    <property type="component" value="Unassembled WGS sequence"/>
</dbReference>
<evidence type="ECO:0000313" key="2">
    <source>
        <dbReference type="Proteomes" id="UP000002964"/>
    </source>
</evidence>
<reference evidence="2" key="1">
    <citation type="submission" date="2011-06" db="EMBL/GenBank/DDBJ databases">
        <authorList>
            <consortium name="US DOE Joint Genome Institute (JGI-PGF)"/>
            <person name="Lucas S."/>
            <person name="Han J."/>
            <person name="Lapidus A."/>
            <person name="Cheng J.-F."/>
            <person name="Goodwin L."/>
            <person name="Pitluck S."/>
            <person name="Peters L."/>
            <person name="Land M.L."/>
            <person name="Hauser L."/>
            <person name="Vogl K."/>
            <person name="Liu Z."/>
            <person name="Overmann J."/>
            <person name="Frigaard N.-U."/>
            <person name="Bryant D.A."/>
            <person name="Woyke T.J."/>
        </authorList>
    </citation>
    <scope>NUCLEOTIDE SEQUENCE [LARGE SCALE GENOMIC DNA]</scope>
    <source>
        <strain evidence="2">970</strain>
    </source>
</reference>
<dbReference type="EMBL" id="JH603170">
    <property type="protein sequence ID" value="EIC20475.1"/>
    <property type="molecule type" value="Genomic_DNA"/>
</dbReference>
<dbReference type="AlphaFoldDB" id="H8Z568"/>
<sequence length="63" mass="6922">MPNERPKSERAPFGVGVELADVVQARAALAFDVMPTENGRKSEETSGRNLIQVIVWEKTPKAV</sequence>
<organism evidence="1 2">
    <name type="scientific">Thiorhodovibrio frisius</name>
    <dbReference type="NCBI Taxonomy" id="631362"/>
    <lineage>
        <taxon>Bacteria</taxon>
        <taxon>Pseudomonadati</taxon>
        <taxon>Pseudomonadota</taxon>
        <taxon>Gammaproteobacteria</taxon>
        <taxon>Chromatiales</taxon>
        <taxon>Chromatiaceae</taxon>
        <taxon>Thiorhodovibrio</taxon>
    </lineage>
</organism>
<evidence type="ECO:0000313" key="1">
    <source>
        <dbReference type="EMBL" id="EIC20475.1"/>
    </source>
</evidence>
<protein>
    <submittedName>
        <fullName evidence="1">Uncharacterized protein</fullName>
    </submittedName>
</protein>
<reference evidence="1 2" key="2">
    <citation type="submission" date="2011-11" db="EMBL/GenBank/DDBJ databases">
        <authorList>
            <consortium name="US DOE Joint Genome Institute"/>
            <person name="Lucas S."/>
            <person name="Han J."/>
            <person name="Lapidus A."/>
            <person name="Cheng J.-F."/>
            <person name="Goodwin L."/>
            <person name="Pitluck S."/>
            <person name="Peters L."/>
            <person name="Ovchinnikova G."/>
            <person name="Zhang X."/>
            <person name="Detter J.C."/>
            <person name="Han C."/>
            <person name="Tapia R."/>
            <person name="Land M."/>
            <person name="Hauser L."/>
            <person name="Kyrpides N."/>
            <person name="Ivanova N."/>
            <person name="Pagani I."/>
            <person name="Vogl K."/>
            <person name="Liu Z."/>
            <person name="Overmann J."/>
            <person name="Frigaard N.-U."/>
            <person name="Bryant D."/>
            <person name="Woyke T."/>
        </authorList>
    </citation>
    <scope>NUCLEOTIDE SEQUENCE [LARGE SCALE GENOMIC DNA]</scope>
    <source>
        <strain evidence="1 2">970</strain>
    </source>
</reference>
<keyword evidence="2" id="KW-1185">Reference proteome</keyword>
<proteinExistence type="predicted"/>
<accession>H8Z568</accession>
<gene>
    <name evidence="1" type="ORF">Thi970DRAFT_04112</name>
</gene>
<dbReference type="HOGENOM" id="CLU_2884543_0_0_6"/>